<accession>A0AAD7PJV9</accession>
<dbReference type="KEGG" id="qsa:O6P43_023755"/>
<comment type="caution">
    <text evidence="1">The sequence shown here is derived from an EMBL/GenBank/DDBJ whole genome shotgun (WGS) entry which is preliminary data.</text>
</comment>
<keyword evidence="2" id="KW-1185">Reference proteome</keyword>
<sequence>MVLLEFDIPNSALCFLYRHVSYLQKLDIYGHLLLASLPMVGKGSAKQRGACRLLVTSYPPEKNFNFHPVNKGTEEGRSYYDLIIFLQQLELEILTCKSLACFIYCLFF</sequence>
<reference evidence="1" key="1">
    <citation type="journal article" date="2023" name="Science">
        <title>Elucidation of the pathway for biosynthesis of saponin adjuvants from the soapbark tree.</title>
        <authorList>
            <person name="Reed J."/>
            <person name="Orme A."/>
            <person name="El-Demerdash A."/>
            <person name="Owen C."/>
            <person name="Martin L.B.B."/>
            <person name="Misra R.C."/>
            <person name="Kikuchi S."/>
            <person name="Rejzek M."/>
            <person name="Martin A.C."/>
            <person name="Harkess A."/>
            <person name="Leebens-Mack J."/>
            <person name="Louveau T."/>
            <person name="Stephenson M.J."/>
            <person name="Osbourn A."/>
        </authorList>
    </citation>
    <scope>NUCLEOTIDE SEQUENCE</scope>
    <source>
        <strain evidence="1">S10</strain>
    </source>
</reference>
<name>A0AAD7PJV9_QUISA</name>
<protein>
    <submittedName>
        <fullName evidence="1">Uncharacterized protein</fullName>
    </submittedName>
</protein>
<evidence type="ECO:0000313" key="1">
    <source>
        <dbReference type="EMBL" id="KAJ7957450.1"/>
    </source>
</evidence>
<dbReference type="EMBL" id="JARAOO010000009">
    <property type="protein sequence ID" value="KAJ7957450.1"/>
    <property type="molecule type" value="Genomic_DNA"/>
</dbReference>
<gene>
    <name evidence="1" type="ORF">O6P43_023755</name>
</gene>
<evidence type="ECO:0000313" key="2">
    <source>
        <dbReference type="Proteomes" id="UP001163823"/>
    </source>
</evidence>
<dbReference type="AlphaFoldDB" id="A0AAD7PJV9"/>
<dbReference type="Proteomes" id="UP001163823">
    <property type="component" value="Chromosome 9"/>
</dbReference>
<organism evidence="1 2">
    <name type="scientific">Quillaja saponaria</name>
    <name type="common">Soap bark tree</name>
    <dbReference type="NCBI Taxonomy" id="32244"/>
    <lineage>
        <taxon>Eukaryota</taxon>
        <taxon>Viridiplantae</taxon>
        <taxon>Streptophyta</taxon>
        <taxon>Embryophyta</taxon>
        <taxon>Tracheophyta</taxon>
        <taxon>Spermatophyta</taxon>
        <taxon>Magnoliopsida</taxon>
        <taxon>eudicotyledons</taxon>
        <taxon>Gunneridae</taxon>
        <taxon>Pentapetalae</taxon>
        <taxon>rosids</taxon>
        <taxon>fabids</taxon>
        <taxon>Fabales</taxon>
        <taxon>Quillajaceae</taxon>
        <taxon>Quillaja</taxon>
    </lineage>
</organism>
<proteinExistence type="predicted"/>